<evidence type="ECO:0000259" key="2">
    <source>
        <dbReference type="Pfam" id="PF00582"/>
    </source>
</evidence>
<feature type="domain" description="UspA" evidence="2">
    <location>
        <begin position="197"/>
        <end position="274"/>
    </location>
</feature>
<proteinExistence type="inferred from homology"/>
<organism evidence="3 4">
    <name type="scientific">Kiloniella laminariae</name>
    <dbReference type="NCBI Taxonomy" id="454162"/>
    <lineage>
        <taxon>Bacteria</taxon>
        <taxon>Pseudomonadati</taxon>
        <taxon>Pseudomonadota</taxon>
        <taxon>Alphaproteobacteria</taxon>
        <taxon>Rhodospirillales</taxon>
        <taxon>Kiloniellaceae</taxon>
        <taxon>Kiloniella</taxon>
    </lineage>
</organism>
<comment type="caution">
    <text evidence="3">The sequence shown here is derived from an EMBL/GenBank/DDBJ whole genome shotgun (WGS) entry which is preliminary data.</text>
</comment>
<dbReference type="PANTHER" id="PTHR46268">
    <property type="entry name" value="STRESS RESPONSE PROTEIN NHAX"/>
    <property type="match status" value="1"/>
</dbReference>
<name>A0ABT4LNP9_9PROT</name>
<dbReference type="CDD" id="cd00293">
    <property type="entry name" value="USP-like"/>
    <property type="match status" value="1"/>
</dbReference>
<evidence type="ECO:0000313" key="4">
    <source>
        <dbReference type="Proteomes" id="UP001069802"/>
    </source>
</evidence>
<dbReference type="EMBL" id="JAPWGY010000009">
    <property type="protein sequence ID" value="MCZ4282704.1"/>
    <property type="molecule type" value="Genomic_DNA"/>
</dbReference>
<keyword evidence="4" id="KW-1185">Reference proteome</keyword>
<evidence type="ECO:0000256" key="1">
    <source>
        <dbReference type="ARBA" id="ARBA00008791"/>
    </source>
</evidence>
<dbReference type="PRINTS" id="PR01438">
    <property type="entry name" value="UNVRSLSTRESS"/>
</dbReference>
<dbReference type="InterPro" id="IPR006016">
    <property type="entry name" value="UspA"/>
</dbReference>
<dbReference type="InterPro" id="IPR006015">
    <property type="entry name" value="Universal_stress_UspA"/>
</dbReference>
<evidence type="ECO:0000313" key="3">
    <source>
        <dbReference type="EMBL" id="MCZ4282704.1"/>
    </source>
</evidence>
<dbReference type="PANTHER" id="PTHR46268:SF15">
    <property type="entry name" value="UNIVERSAL STRESS PROTEIN HP_0031"/>
    <property type="match status" value="1"/>
</dbReference>
<dbReference type="SUPFAM" id="SSF52402">
    <property type="entry name" value="Adenine nucleotide alpha hydrolases-like"/>
    <property type="match status" value="2"/>
</dbReference>
<gene>
    <name evidence="3" type="ORF">O4H49_18115</name>
</gene>
<comment type="similarity">
    <text evidence="1">Belongs to the universal stress protein A family.</text>
</comment>
<dbReference type="Proteomes" id="UP001069802">
    <property type="component" value="Unassembled WGS sequence"/>
</dbReference>
<accession>A0ABT4LNP9</accession>
<dbReference type="RefSeq" id="WP_269424847.1">
    <property type="nucleotide sequence ID" value="NZ_JAPWGY010000009.1"/>
</dbReference>
<protein>
    <submittedName>
        <fullName evidence="3">Universal stress protein</fullName>
    </submittedName>
</protein>
<reference evidence="3" key="1">
    <citation type="submission" date="2022-12" db="EMBL/GenBank/DDBJ databases">
        <title>Bacterial isolates from different developmental stages of Nematostella vectensis.</title>
        <authorList>
            <person name="Fraune S."/>
        </authorList>
    </citation>
    <scope>NUCLEOTIDE SEQUENCE</scope>
    <source>
        <strain evidence="3">G21630-S1</strain>
    </source>
</reference>
<dbReference type="Gene3D" id="3.40.50.12370">
    <property type="match status" value="1"/>
</dbReference>
<sequence length="276" mass="30712">MTHKSILVHLANDEEHQTRLDVATRLAKQHDAHVSALFITTPVGMPAEIYGRGASVQFLLDATNSAEKKAAKLEKEFRDTCERNNISYSWVVEGGDHISLLADHAHAADVIILSQPSHEHFEDRFRTRLVEEITLLSGLPCLMIPKGFDASKPIGKRVMVAWKSTREAIRAVRDNLSVLRKADEVLLLSIRPNTQDALSLGEIDNYLERHDIQAKTVKIAETESSIGQTIHDAAETHNCDLLVCGAYGHSRLREMFLGGVTKYLVNHATIPVVMSH</sequence>
<dbReference type="Pfam" id="PF00582">
    <property type="entry name" value="Usp"/>
    <property type="match status" value="1"/>
</dbReference>